<dbReference type="Pfam" id="PF13847">
    <property type="entry name" value="Methyltransf_31"/>
    <property type="match status" value="1"/>
</dbReference>
<feature type="domain" description="Methyltransferase" evidence="1">
    <location>
        <begin position="34"/>
        <end position="141"/>
    </location>
</feature>
<proteinExistence type="predicted"/>
<organism evidence="2 4">
    <name type="scientific">Arctia plantaginis</name>
    <name type="common">Wood tiger moth</name>
    <name type="synonym">Phalaena plantaginis</name>
    <dbReference type="NCBI Taxonomy" id="874455"/>
    <lineage>
        <taxon>Eukaryota</taxon>
        <taxon>Metazoa</taxon>
        <taxon>Ecdysozoa</taxon>
        <taxon>Arthropoda</taxon>
        <taxon>Hexapoda</taxon>
        <taxon>Insecta</taxon>
        <taxon>Pterygota</taxon>
        <taxon>Neoptera</taxon>
        <taxon>Endopterygota</taxon>
        <taxon>Lepidoptera</taxon>
        <taxon>Glossata</taxon>
        <taxon>Ditrysia</taxon>
        <taxon>Noctuoidea</taxon>
        <taxon>Erebidae</taxon>
        <taxon>Arctiinae</taxon>
        <taxon>Arctia</taxon>
    </lineage>
</organism>
<evidence type="ECO:0000259" key="1">
    <source>
        <dbReference type="Pfam" id="PF13847"/>
    </source>
</evidence>
<protein>
    <recommendedName>
        <fullName evidence="1">Methyltransferase domain-containing protein</fullName>
    </recommendedName>
</protein>
<sequence>MEKPELYEECNYIHKRDVSEYLEKFKPKMKWRENNNRILDIGCGDGSVTNILKTFIPTDFKLVGCDISNNMVMYASHHHSNDQTSFTVLDIAGDLPEDIKGNFDHVFSFYALNWVIDQKRAFENIFNLLDKEGECFIILVAYNPVFEVYRTLSKNEKWSTWVYDVEKYISPYHDSEDIDDEIIPLMASVGFVDIELECKDRVFLFSDEHTRTKLMTAINPFQIPKNMYDEFMQDYLEVLNEIEGGHNIKDTCSATHPTLHYKSVVIHGHKSSAS</sequence>
<dbReference type="InterPro" id="IPR025714">
    <property type="entry name" value="Methyltranfer_dom"/>
</dbReference>
<dbReference type="PANTHER" id="PTHR43861">
    <property type="entry name" value="TRANS-ACONITATE 2-METHYLTRANSFERASE-RELATED"/>
    <property type="match status" value="1"/>
</dbReference>
<reference evidence="4 5" key="1">
    <citation type="submission" date="2020-04" db="EMBL/GenBank/DDBJ databases">
        <authorList>
            <person name="Wallbank WR R."/>
            <person name="Pardo Diaz C."/>
            <person name="Kozak K."/>
            <person name="Martin S."/>
            <person name="Jiggins C."/>
            <person name="Moest M."/>
            <person name="Warren A I."/>
            <person name="Byers J.R.P. K."/>
            <person name="Montejo-Kovacevich G."/>
            <person name="Yen C E."/>
        </authorList>
    </citation>
    <scope>NUCLEOTIDE SEQUENCE [LARGE SCALE GENOMIC DNA]</scope>
</reference>
<dbReference type="SUPFAM" id="SSF53335">
    <property type="entry name" value="S-adenosyl-L-methionine-dependent methyltransferases"/>
    <property type="match status" value="1"/>
</dbReference>
<dbReference type="AlphaFoldDB" id="A0A8S0YTX6"/>
<dbReference type="OrthoDB" id="8300214at2759"/>
<evidence type="ECO:0000313" key="2">
    <source>
        <dbReference type="EMBL" id="CAB3223289.1"/>
    </source>
</evidence>
<evidence type="ECO:0000313" key="4">
    <source>
        <dbReference type="Proteomes" id="UP000494106"/>
    </source>
</evidence>
<name>A0A8S0YTX6_ARCPL</name>
<keyword evidence="4" id="KW-1185">Reference proteome</keyword>
<dbReference type="Proteomes" id="UP000494106">
    <property type="component" value="Unassembled WGS sequence"/>
</dbReference>
<dbReference type="Proteomes" id="UP000494256">
    <property type="component" value="Unassembled WGS sequence"/>
</dbReference>
<gene>
    <name evidence="3" type="ORF">APLA_LOCUS12223</name>
    <name evidence="2" type="ORF">APLA_LOCUS1566</name>
</gene>
<accession>A0A8S0YTX6</accession>
<dbReference type="Gene3D" id="3.40.50.150">
    <property type="entry name" value="Vaccinia Virus protein VP39"/>
    <property type="match status" value="1"/>
</dbReference>
<dbReference type="EMBL" id="CADEBD010000337">
    <property type="protein sequence ID" value="CAB3247931.1"/>
    <property type="molecule type" value="Genomic_DNA"/>
</dbReference>
<dbReference type="CDD" id="cd02440">
    <property type="entry name" value="AdoMet_MTases"/>
    <property type="match status" value="1"/>
</dbReference>
<evidence type="ECO:0000313" key="3">
    <source>
        <dbReference type="EMBL" id="CAB3247931.1"/>
    </source>
</evidence>
<comment type="caution">
    <text evidence="2">The sequence shown here is derived from an EMBL/GenBank/DDBJ whole genome shotgun (WGS) entry which is preliminary data.</text>
</comment>
<evidence type="ECO:0000313" key="5">
    <source>
        <dbReference type="Proteomes" id="UP000494256"/>
    </source>
</evidence>
<dbReference type="EMBL" id="CADEBC010000135">
    <property type="protein sequence ID" value="CAB3223289.1"/>
    <property type="molecule type" value="Genomic_DNA"/>
</dbReference>
<dbReference type="InterPro" id="IPR029063">
    <property type="entry name" value="SAM-dependent_MTases_sf"/>
</dbReference>
<dbReference type="PANTHER" id="PTHR43861:SF1">
    <property type="entry name" value="TRANS-ACONITATE 2-METHYLTRANSFERASE"/>
    <property type="match status" value="1"/>
</dbReference>